<evidence type="ECO:0000313" key="3">
    <source>
        <dbReference type="EMBL" id="STV70623.1"/>
    </source>
</evidence>
<dbReference type="Proteomes" id="UP001244490">
    <property type="component" value="Unassembled WGS sequence"/>
</dbReference>
<dbReference type="EMBL" id="UGMG01000001">
    <property type="protein sequence ID" value="STV70623.1"/>
    <property type="molecule type" value="Genomic_DNA"/>
</dbReference>
<organism evidence="3 5">
    <name type="scientific">Klebsiella pneumoniae</name>
    <dbReference type="NCBI Taxonomy" id="573"/>
    <lineage>
        <taxon>Bacteria</taxon>
        <taxon>Pseudomonadati</taxon>
        <taxon>Pseudomonadota</taxon>
        <taxon>Gammaproteobacteria</taxon>
        <taxon>Enterobacterales</taxon>
        <taxon>Enterobacteriaceae</taxon>
        <taxon>Klebsiella/Raoultella group</taxon>
        <taxon>Klebsiella</taxon>
        <taxon>Klebsiella pneumoniae complex</taxon>
    </lineage>
</organism>
<dbReference type="RefSeq" id="WP_004192264.1">
    <property type="nucleotide sequence ID" value="NZ_BAABZX010000034.1"/>
</dbReference>
<dbReference type="NCBIfam" id="TIGR03344">
    <property type="entry name" value="VI_effect_Hcp1"/>
    <property type="match status" value="1"/>
</dbReference>
<dbReference type="Proteomes" id="UP000255239">
    <property type="component" value="Unassembled WGS sequence"/>
</dbReference>
<dbReference type="InterPro" id="IPR008514">
    <property type="entry name" value="T6SS_Hcp"/>
</dbReference>
<reference evidence="2" key="3">
    <citation type="submission" date="2023-07" db="EMBL/GenBank/DDBJ databases">
        <authorList>
            <person name="Peng Z."/>
        </authorList>
    </citation>
    <scope>NUCLEOTIDE SEQUENCE</scope>
    <source>
        <strain evidence="2">KP219</strain>
    </source>
</reference>
<accession>A0A0C7F4F4</accession>
<dbReference type="InterPro" id="IPR052947">
    <property type="entry name" value="T6SS_Hcp1_domain"/>
</dbReference>
<dbReference type="AlphaFoldDB" id="A0A0C7F4F4"/>
<dbReference type="Pfam" id="PF05638">
    <property type="entry name" value="T6SS_HCP"/>
    <property type="match status" value="1"/>
</dbReference>
<evidence type="ECO:0000313" key="5">
    <source>
        <dbReference type="Proteomes" id="UP000255239"/>
    </source>
</evidence>
<reference evidence="1 4" key="1">
    <citation type="submission" date="2014-10" db="EMBL/GenBank/DDBJ databases">
        <title>Plasmid movement, recombination, and chromosomal integration amongst multidrug resistant commensal Escherichia coli clones within a single commercial turkey flock.</title>
        <authorList>
            <person name="Lang K."/>
            <person name="Dorn K."/>
            <person name="Danzeisen J."/>
            <person name="Johnson T."/>
        </authorList>
    </citation>
    <scope>NUCLEOTIDE SEQUENCE [LARGE SCALE GENOMIC DNA]</scope>
    <source>
        <strain evidence="1 4">UMNturkey9</strain>
    </source>
</reference>
<dbReference type="Proteomes" id="UP000031820">
    <property type="component" value="Unassembled WGS sequence"/>
</dbReference>
<dbReference type="PANTHER" id="PTHR34319">
    <property type="entry name" value="MAJOR EXPORTED PROTEIN"/>
    <property type="match status" value="1"/>
</dbReference>
<sequence>MSNPAYLWLTDTNGSPITGSSLVTGRIGAIELKAVTHHLSIPVDGNTGRLTGTRVHTPITVQKDFDKTTPLLYKALSENQTLKSATIKMYQILDAGVESEYFNIILENVKVTGITPNLFPDSGTGTHSETIQLRYEAITWKHCDGNIIYKDSWNHRATA</sequence>
<proteinExistence type="predicted"/>
<dbReference type="EMBL" id="JAUUIA010000018">
    <property type="protein sequence ID" value="MDP0969261.1"/>
    <property type="molecule type" value="Genomic_DNA"/>
</dbReference>
<gene>
    <name evidence="3" type="primary">hcpA_4</name>
    <name evidence="2" type="synonym">tssD</name>
    <name evidence="1" type="ORF">LS45_27475</name>
    <name evidence="3" type="ORF">NCTC11679_05041</name>
    <name evidence="2" type="ORF">Q6294_19780</name>
</gene>
<evidence type="ECO:0000313" key="2">
    <source>
        <dbReference type="EMBL" id="MDP0969261.1"/>
    </source>
</evidence>
<dbReference type="Gene3D" id="2.30.110.20">
    <property type="entry name" value="Hcp1-like"/>
    <property type="match status" value="1"/>
</dbReference>
<dbReference type="PANTHER" id="PTHR34319:SF6">
    <property type="entry name" value="MAJOR EXPORTED PROTEIN"/>
    <property type="match status" value="1"/>
</dbReference>
<protein>
    <submittedName>
        <fullName evidence="1 3">Type VI secretion system effector</fullName>
    </submittedName>
    <submittedName>
        <fullName evidence="2">Type VI secretion system tube protein TssD</fullName>
    </submittedName>
</protein>
<reference evidence="3 5" key="2">
    <citation type="submission" date="2018-06" db="EMBL/GenBank/DDBJ databases">
        <authorList>
            <consortium name="Pathogen Informatics"/>
            <person name="Doyle S."/>
        </authorList>
    </citation>
    <scope>NUCLEOTIDE SEQUENCE [LARGE SCALE GENOMIC DNA]</scope>
    <source>
        <strain evidence="3 5">NCTC11679</strain>
    </source>
</reference>
<evidence type="ECO:0000313" key="1">
    <source>
        <dbReference type="EMBL" id="KII01079.1"/>
    </source>
</evidence>
<dbReference type="InterPro" id="IPR036624">
    <property type="entry name" value="Hcp1-lik_sf"/>
</dbReference>
<evidence type="ECO:0000313" key="4">
    <source>
        <dbReference type="Proteomes" id="UP000031820"/>
    </source>
</evidence>
<dbReference type="EMBL" id="JRRF01000042">
    <property type="protein sequence ID" value="KII01079.1"/>
    <property type="molecule type" value="Genomic_DNA"/>
</dbReference>
<name>A0A0C7F4F4_KLEPN</name>
<dbReference type="SUPFAM" id="SSF141452">
    <property type="entry name" value="Hcp1-like"/>
    <property type="match status" value="1"/>
</dbReference>